<gene>
    <name evidence="3" type="ORF">GC106_77550</name>
</gene>
<evidence type="ECO:0000259" key="1">
    <source>
        <dbReference type="Pfam" id="PF04738"/>
    </source>
</evidence>
<feature type="domain" description="Lantibiotic dehydratase N-terminal" evidence="1">
    <location>
        <begin position="3"/>
        <end position="396"/>
    </location>
</feature>
<reference evidence="3 4" key="1">
    <citation type="submission" date="2020-01" db="EMBL/GenBank/DDBJ databases">
        <title>Kibdelosporangium persica a novel Actinomycetes from a hot desert in Iran.</title>
        <authorList>
            <person name="Safaei N."/>
            <person name="Zaburannyi N."/>
            <person name="Mueller R."/>
            <person name="Wink J."/>
        </authorList>
    </citation>
    <scope>NUCLEOTIDE SEQUENCE [LARGE SCALE GENOMIC DNA]</scope>
    <source>
        <strain evidence="3 4">4NS15</strain>
    </source>
</reference>
<dbReference type="InterPro" id="IPR023809">
    <property type="entry name" value="Thiopep_bacteriocin_synth_dom"/>
</dbReference>
<dbReference type="EMBL" id="JAAATY010000039">
    <property type="protein sequence ID" value="NRN70484.1"/>
    <property type="molecule type" value="Genomic_DNA"/>
</dbReference>
<dbReference type="Pfam" id="PF14028">
    <property type="entry name" value="Lant_dehydr_C"/>
    <property type="match status" value="1"/>
</dbReference>
<accession>A0ABX2FH83</accession>
<evidence type="ECO:0000259" key="2">
    <source>
        <dbReference type="Pfam" id="PF14028"/>
    </source>
</evidence>
<dbReference type="NCBIfam" id="TIGR03891">
    <property type="entry name" value="thiopep_ocin"/>
    <property type="match status" value="1"/>
</dbReference>
<evidence type="ECO:0000313" key="3">
    <source>
        <dbReference type="EMBL" id="NRN70484.1"/>
    </source>
</evidence>
<comment type="caution">
    <text evidence="3">The sequence shown here is derived from an EMBL/GenBank/DDBJ whole genome shotgun (WGS) entry which is preliminary data.</text>
</comment>
<dbReference type="InterPro" id="IPR006827">
    <property type="entry name" value="Lant_deHydtase_N"/>
</dbReference>
<dbReference type="Proteomes" id="UP000763557">
    <property type="component" value="Unassembled WGS sequence"/>
</dbReference>
<organism evidence="3 4">
    <name type="scientific">Kibdelosporangium persicum</name>
    <dbReference type="NCBI Taxonomy" id="2698649"/>
    <lineage>
        <taxon>Bacteria</taxon>
        <taxon>Bacillati</taxon>
        <taxon>Actinomycetota</taxon>
        <taxon>Actinomycetes</taxon>
        <taxon>Pseudonocardiales</taxon>
        <taxon>Pseudonocardiaceae</taxon>
        <taxon>Kibdelosporangium</taxon>
    </lineage>
</organism>
<sequence length="725" mass="79860">MIRQMRVISTAGRTPLGVDLCLHADVQLPETVAREMEWAATALVRLTRQPTGHALWREFYTAFCDRYGTGTLVPLADVVDPDTGLGLPATYPGSVLPEPTATLSDRDERLLALGANAIANNSREIIFTEETIQALTVGDPDAERRIPPHVELAARIHAPSAEAIKRGEYTITVAPARSAGTFTSRFTTVVRGCGLEQVYAAAPTAVAGALPVQLSFPPVYPNGENICRVPAYLPHVLALGEHRRHQDEQAVIQLDDLAITATRTGLRLVSLSRQQVIEPQVFHALALEKQPPPLARFLAHLPRALSATWHEFDWGPAAQHMPFLPRIRFRRAILSPARWRLDAVDLPADVPPNHPQWINALRQWQSRWRCPATVEVRDADRSLRLTTDVPAHAAILHAHINRHGHAVLVEVPEIADFGWAGGHVHEIALPLVSTRPPAPSPPIVARPVITNSGHGQLPGSAETTWLYAKVYTHPERVNEIISDWMPRLLADLDSQTPWWFVRYRSPQETDHIRLRLHASNQDSYSHCLAVVGNWAQQMRHKGTIARLVIDTYLPEVGRYGHGAALDAAEAVFVADSAAVAAQLRLLSPKAIDSVSLAALGMVATVEGFLGGRDAAMDWLRARPAPTGTAVDQTLSRQVTRLALANELRPLSGWTEEIALAWKARADALAVYRTRLPDDADAVLESLLHMHHNRAAGIDRDNETLCRRLARQAALAWHARRVGVSR</sequence>
<keyword evidence="4" id="KW-1185">Reference proteome</keyword>
<dbReference type="Pfam" id="PF04738">
    <property type="entry name" value="Lant_dehydr_N"/>
    <property type="match status" value="1"/>
</dbReference>
<protein>
    <submittedName>
        <fullName evidence="3">Lanthionine biosynthesis protein LanB</fullName>
    </submittedName>
</protein>
<feature type="domain" description="Thiopeptide-type bacteriocin biosynthesis" evidence="2">
    <location>
        <begin position="465"/>
        <end position="712"/>
    </location>
</feature>
<evidence type="ECO:0000313" key="4">
    <source>
        <dbReference type="Proteomes" id="UP000763557"/>
    </source>
</evidence>
<proteinExistence type="predicted"/>
<name>A0ABX2FH83_9PSEU</name>